<protein>
    <submittedName>
        <fullName evidence="1">Fructose-1,6-bisphosphate aldolase, class II</fullName>
    </submittedName>
</protein>
<reference evidence="2" key="1">
    <citation type="submission" date="2018-06" db="EMBL/GenBank/DDBJ databases">
        <authorList>
            <consortium name="Pathogen Informatics"/>
        </authorList>
    </citation>
    <scope>NUCLEOTIDE SEQUENCE [LARGE SCALE GENOMIC DNA]</scope>
    <source>
        <strain evidence="2">NCTC10115</strain>
    </source>
</reference>
<evidence type="ECO:0000313" key="1">
    <source>
        <dbReference type="EMBL" id="SYV95526.1"/>
    </source>
</evidence>
<organism evidence="1 2">
    <name type="scientific">Mycoplasmoides gallisepticum</name>
    <name type="common">Mycoplasma gallisepticum</name>
    <dbReference type="NCBI Taxonomy" id="2096"/>
    <lineage>
        <taxon>Bacteria</taxon>
        <taxon>Bacillati</taxon>
        <taxon>Mycoplasmatota</taxon>
        <taxon>Mycoplasmoidales</taxon>
        <taxon>Mycoplasmoidaceae</taxon>
        <taxon>Mycoplasmoides</taxon>
    </lineage>
</organism>
<evidence type="ECO:0000313" key="2">
    <source>
        <dbReference type="Proteomes" id="UP000260136"/>
    </source>
</evidence>
<feature type="non-terminal residue" evidence="1">
    <location>
        <position position="31"/>
    </location>
</feature>
<name>A0A3B0PW79_MYCGL</name>
<sequence>MSKLVNAKAMIQKATKEGYAIAHINTNNLEW</sequence>
<proteinExistence type="predicted"/>
<accession>A0A3B0PW79</accession>
<dbReference type="AlphaFoldDB" id="A0A3B0PW79"/>
<dbReference type="EMBL" id="LS991952">
    <property type="protein sequence ID" value="SYV95526.1"/>
    <property type="molecule type" value="Genomic_DNA"/>
</dbReference>
<gene>
    <name evidence="1" type="ORF">NCTC10115_01454</name>
</gene>
<dbReference type="Proteomes" id="UP000260136">
    <property type="component" value="Chromosome"/>
</dbReference>